<dbReference type="CDD" id="cd15805">
    <property type="entry name" value="RIG-I_C"/>
    <property type="match status" value="1"/>
</dbReference>
<keyword evidence="10" id="KW-0547">Nucleotide-binding</keyword>
<keyword evidence="18" id="KW-0051">Antiviral defense</keyword>
<evidence type="ECO:0000256" key="7">
    <source>
        <dbReference type="ARBA" id="ARBA00022588"/>
    </source>
</evidence>
<evidence type="ECO:0000259" key="22">
    <source>
        <dbReference type="PROSITE" id="PS51194"/>
    </source>
</evidence>
<feature type="region of interest" description="Disordered" evidence="20">
    <location>
        <begin position="187"/>
        <end position="214"/>
    </location>
</feature>
<dbReference type="InterPro" id="IPR011029">
    <property type="entry name" value="DEATH-like_dom_sf"/>
</dbReference>
<comment type="caution">
    <text evidence="24">The sequence shown here is derived from an EMBL/GenBank/DDBJ whole genome shotgun (WGS) entry which is preliminary data.</text>
</comment>
<evidence type="ECO:0000256" key="2">
    <source>
        <dbReference type="ARBA" id="ARBA00006866"/>
    </source>
</evidence>
<dbReference type="AlphaFoldDB" id="A0A9D3Q7Z1"/>
<dbReference type="Gene3D" id="1.20.1320.30">
    <property type="match status" value="1"/>
</dbReference>
<dbReference type="GO" id="GO:0003727">
    <property type="term" value="F:single-stranded RNA binding"/>
    <property type="evidence" value="ECO:0007669"/>
    <property type="project" value="TreeGrafter"/>
</dbReference>
<dbReference type="PANTHER" id="PTHR14074">
    <property type="entry name" value="HELICASE WITH DEATH DOMAIN-RELATED"/>
    <property type="match status" value="1"/>
</dbReference>
<dbReference type="Pfam" id="PF00270">
    <property type="entry name" value="DEAD"/>
    <property type="match status" value="1"/>
</dbReference>
<dbReference type="SMART" id="SM00487">
    <property type="entry name" value="DEXDc"/>
    <property type="match status" value="1"/>
</dbReference>
<dbReference type="InterPro" id="IPR027417">
    <property type="entry name" value="P-loop_NTPase"/>
</dbReference>
<organism evidence="24 25">
    <name type="scientific">Megalops atlanticus</name>
    <name type="common">Tarpon</name>
    <name type="synonym">Clupea gigantea</name>
    <dbReference type="NCBI Taxonomy" id="7932"/>
    <lineage>
        <taxon>Eukaryota</taxon>
        <taxon>Metazoa</taxon>
        <taxon>Chordata</taxon>
        <taxon>Craniata</taxon>
        <taxon>Vertebrata</taxon>
        <taxon>Euteleostomi</taxon>
        <taxon>Actinopterygii</taxon>
        <taxon>Neopterygii</taxon>
        <taxon>Teleostei</taxon>
        <taxon>Elopiformes</taxon>
        <taxon>Megalopidae</taxon>
        <taxon>Megalops</taxon>
    </lineage>
</organism>
<dbReference type="PANTHER" id="PTHR14074:SF16">
    <property type="entry name" value="ANTIVIRAL INNATE IMMUNE RESPONSE RECEPTOR RIG-I"/>
    <property type="match status" value="1"/>
</dbReference>
<evidence type="ECO:0000313" key="24">
    <source>
        <dbReference type="EMBL" id="KAG7477062.1"/>
    </source>
</evidence>
<keyword evidence="16" id="KW-0391">Immunity</keyword>
<name>A0A9D3Q7Z1_MEGAT</name>
<evidence type="ECO:0000256" key="1">
    <source>
        <dbReference type="ARBA" id="ARBA00004496"/>
    </source>
</evidence>
<evidence type="ECO:0000256" key="20">
    <source>
        <dbReference type="SAM" id="MobiDB-lite"/>
    </source>
</evidence>
<gene>
    <name evidence="24" type="ORF">MATL_G00089250</name>
</gene>
<evidence type="ECO:0000256" key="19">
    <source>
        <dbReference type="ARBA" id="ARBA00049390"/>
    </source>
</evidence>
<evidence type="ECO:0000256" key="11">
    <source>
        <dbReference type="ARBA" id="ARBA00022801"/>
    </source>
</evidence>
<dbReference type="Pfam" id="PF00271">
    <property type="entry name" value="Helicase_C"/>
    <property type="match status" value="1"/>
</dbReference>
<evidence type="ECO:0000256" key="18">
    <source>
        <dbReference type="ARBA" id="ARBA00023118"/>
    </source>
</evidence>
<evidence type="ECO:0000256" key="16">
    <source>
        <dbReference type="ARBA" id="ARBA00022859"/>
    </source>
</evidence>
<dbReference type="GO" id="GO:0016787">
    <property type="term" value="F:hydrolase activity"/>
    <property type="evidence" value="ECO:0007669"/>
    <property type="project" value="UniProtKB-KW"/>
</dbReference>
<dbReference type="GO" id="GO:0005737">
    <property type="term" value="C:cytoplasm"/>
    <property type="evidence" value="ECO:0007669"/>
    <property type="project" value="UniProtKB-SubCell"/>
</dbReference>
<evidence type="ECO:0000256" key="10">
    <source>
        <dbReference type="ARBA" id="ARBA00022741"/>
    </source>
</evidence>
<keyword evidence="14" id="KW-0067">ATP-binding</keyword>
<dbReference type="InterPro" id="IPR001650">
    <property type="entry name" value="Helicase_C-like"/>
</dbReference>
<evidence type="ECO:0000256" key="17">
    <source>
        <dbReference type="ARBA" id="ARBA00022884"/>
    </source>
</evidence>
<keyword evidence="5" id="KW-1017">Isopeptide bond</keyword>
<keyword evidence="6" id="KW-0597">Phosphoprotein</keyword>
<dbReference type="GO" id="GO:0008270">
    <property type="term" value="F:zinc ion binding"/>
    <property type="evidence" value="ECO:0007669"/>
    <property type="project" value="TreeGrafter"/>
</dbReference>
<keyword evidence="9" id="KW-0677">Repeat</keyword>
<comment type="similarity">
    <text evidence="2">Belongs to the helicase family. RLR subfamily.</text>
</comment>
<evidence type="ECO:0000256" key="4">
    <source>
        <dbReference type="ARBA" id="ARBA00022490"/>
    </source>
</evidence>
<keyword evidence="4" id="KW-0963">Cytoplasm</keyword>
<protein>
    <recommendedName>
        <fullName evidence="3">RNA helicase</fullName>
        <ecNumber evidence="3">3.6.4.13</ecNumber>
    </recommendedName>
</protein>
<evidence type="ECO:0000259" key="21">
    <source>
        <dbReference type="PROSITE" id="PS51192"/>
    </source>
</evidence>
<dbReference type="EMBL" id="JAFDVH010000006">
    <property type="protein sequence ID" value="KAG7477062.1"/>
    <property type="molecule type" value="Genomic_DNA"/>
</dbReference>
<keyword evidence="25" id="KW-1185">Reference proteome</keyword>
<dbReference type="InterPro" id="IPR011545">
    <property type="entry name" value="DEAD/DEAH_box_helicase_dom"/>
</dbReference>
<dbReference type="Pfam" id="PF16739">
    <property type="entry name" value="CARD_2"/>
    <property type="match status" value="2"/>
</dbReference>
<evidence type="ECO:0000256" key="12">
    <source>
        <dbReference type="ARBA" id="ARBA00022806"/>
    </source>
</evidence>
<dbReference type="GO" id="GO:0003724">
    <property type="term" value="F:RNA helicase activity"/>
    <property type="evidence" value="ECO:0007669"/>
    <property type="project" value="UniProtKB-EC"/>
</dbReference>
<evidence type="ECO:0000256" key="5">
    <source>
        <dbReference type="ARBA" id="ARBA00022499"/>
    </source>
</evidence>
<feature type="domain" description="Helicase C-terminal" evidence="22">
    <location>
        <begin position="613"/>
        <end position="786"/>
    </location>
</feature>
<dbReference type="Gene3D" id="1.10.533.10">
    <property type="entry name" value="Death Domain, Fas"/>
    <property type="match status" value="2"/>
</dbReference>
<keyword evidence="17" id="KW-0694">RNA-binding</keyword>
<dbReference type="SUPFAM" id="SSF52540">
    <property type="entry name" value="P-loop containing nucleoside triphosphate hydrolases"/>
    <property type="match status" value="2"/>
</dbReference>
<evidence type="ECO:0000256" key="8">
    <source>
        <dbReference type="ARBA" id="ARBA00022723"/>
    </source>
</evidence>
<feature type="domain" description="Helicase ATP-binding" evidence="21">
    <location>
        <begin position="255"/>
        <end position="434"/>
    </location>
</feature>
<dbReference type="EC" id="3.6.4.13" evidence="3"/>
<evidence type="ECO:0000256" key="6">
    <source>
        <dbReference type="ARBA" id="ARBA00022553"/>
    </source>
</evidence>
<evidence type="ECO:0000256" key="15">
    <source>
        <dbReference type="ARBA" id="ARBA00022843"/>
    </source>
</evidence>
<dbReference type="GO" id="GO:0005524">
    <property type="term" value="F:ATP binding"/>
    <property type="evidence" value="ECO:0007669"/>
    <property type="project" value="UniProtKB-KW"/>
</dbReference>
<dbReference type="Gene3D" id="2.170.150.30">
    <property type="entry name" value="RIG-I-like receptor, C-terminal regulatory domain"/>
    <property type="match status" value="1"/>
</dbReference>
<proteinExistence type="inferred from homology"/>
<dbReference type="PROSITE" id="PS51192">
    <property type="entry name" value="HELICASE_ATP_BIND_1"/>
    <property type="match status" value="1"/>
</dbReference>
<evidence type="ECO:0000256" key="9">
    <source>
        <dbReference type="ARBA" id="ARBA00022737"/>
    </source>
</evidence>
<dbReference type="GO" id="GO:0140374">
    <property type="term" value="P:antiviral innate immune response"/>
    <property type="evidence" value="ECO:0007669"/>
    <property type="project" value="TreeGrafter"/>
</dbReference>
<evidence type="ECO:0000259" key="23">
    <source>
        <dbReference type="PROSITE" id="PS51789"/>
    </source>
</evidence>
<sequence length="930" mass="106160">MTSNEKDVLRLYQTYITQIIQPSCILPLVDFLKEHEEQICTAETQKGLTEAATMMMEFIYTLPETPGWFRMLLDGFSNAGYHTLADAIDLNNFAVIEKAQLHKDEIRRLKPMLKDVKPSDILIHMTDCLLQNQKETVEQETEMKGSTHGIHKLVDFLLRTDNPNWYKIFLNALGLGGYRHLVEVLDNPDDNPAKQSGAESGEMEVEEMEFSYSEEAAHTNLSANADTPADGEQPTVNSENGPSVVKLRDYQRELAEPALMGKNTIICAPTGSGKTMVAMEICRHHLEQGTEEKKKKVVFLANTIPLCQQQMEMFRKYFENTEFEVTGQFGESASPMAAMFAVENYDIIIMTPKILELNLEDGNIPGLSTFTLIFFDECHHTMKNHSYSAIMKMYMDLKLGPEPAALPQIVGLTASVGVGKSKNEQDAREHIYQLCANLDTETISTVSQHVEELRNHVFVPNKDTRVVKCRASSPFMDTVVELMARVEFIAMKTYNIDTLSKIPRNTRGSQSYEQWIVEVQRNCKVLRLENEEEEQKVCRKLVTCAEHLRKYNDSLIIAEDARMKDAFKYLLDYFNNMDPAFFDETDAELVSYFQEKKVMLQEFANDSITDNPKLSDLQLVFQEQYRFKPETRTILFVRTRALAEAMKEWVLETPVLAHLKPRVLIGRRKTDIVEGMTLSKQKAALDAFQEGGSKLLIATSVADEGIDIATCNLVLLYEYVGNVIKMVQTRGRGRAKDSLCLLITSSSESATKEQINILHEKMMYDAINNIQSIKHDQFLARVKKMQTIMKKKQDMEKMMEAKKKQETDVFLLLCGKCNKLTCKSSDLRVIKKSHRVVINKNFISLCNVTPHPKPKKYDDIDMKNKISCIKCNTDWGIMGSYLCFTELPLLKTDGFVFVNSRTQRKLVLKKWQEFPGVIEEFDILKMDSTG</sequence>
<dbReference type="Pfam" id="PF18119">
    <property type="entry name" value="RIG-I_C"/>
    <property type="match status" value="1"/>
</dbReference>
<evidence type="ECO:0000256" key="13">
    <source>
        <dbReference type="ARBA" id="ARBA00022833"/>
    </source>
</evidence>
<feature type="domain" description="RLR CTR" evidence="23">
    <location>
        <begin position="800"/>
        <end position="928"/>
    </location>
</feature>
<evidence type="ECO:0000256" key="3">
    <source>
        <dbReference type="ARBA" id="ARBA00012552"/>
    </source>
</evidence>
<dbReference type="SMART" id="SM00490">
    <property type="entry name" value="HELICc"/>
    <property type="match status" value="1"/>
</dbReference>
<dbReference type="GO" id="GO:0003725">
    <property type="term" value="F:double-stranded RNA binding"/>
    <property type="evidence" value="ECO:0007669"/>
    <property type="project" value="TreeGrafter"/>
</dbReference>
<dbReference type="InterPro" id="IPR051363">
    <property type="entry name" value="RLR_Helicase"/>
</dbReference>
<dbReference type="InterPro" id="IPR041204">
    <property type="entry name" value="RIG-I-like_C"/>
</dbReference>
<comment type="catalytic activity">
    <reaction evidence="19">
        <text>ATP + H2O = ADP + phosphate + H(+)</text>
        <dbReference type="Rhea" id="RHEA:13065"/>
        <dbReference type="ChEBI" id="CHEBI:15377"/>
        <dbReference type="ChEBI" id="CHEBI:15378"/>
        <dbReference type="ChEBI" id="CHEBI:30616"/>
        <dbReference type="ChEBI" id="CHEBI:43474"/>
        <dbReference type="ChEBI" id="CHEBI:456216"/>
        <dbReference type="EC" id="3.6.4.13"/>
    </reaction>
    <physiologicalReaction direction="left-to-right" evidence="19">
        <dbReference type="Rhea" id="RHEA:13066"/>
    </physiologicalReaction>
</comment>
<dbReference type="Pfam" id="PF11648">
    <property type="entry name" value="RIG-I_C-RD"/>
    <property type="match status" value="1"/>
</dbReference>
<dbReference type="InterPro" id="IPR014001">
    <property type="entry name" value="Helicase_ATP-bd"/>
</dbReference>
<keyword evidence="13" id="KW-0862">Zinc</keyword>
<keyword evidence="7" id="KW-0399">Innate immunity</keyword>
<evidence type="ECO:0000256" key="14">
    <source>
        <dbReference type="ARBA" id="ARBA00022840"/>
    </source>
</evidence>
<dbReference type="Proteomes" id="UP001046870">
    <property type="component" value="Chromosome 6"/>
</dbReference>
<reference evidence="24" key="1">
    <citation type="submission" date="2021-01" db="EMBL/GenBank/DDBJ databases">
        <authorList>
            <person name="Zahm M."/>
            <person name="Roques C."/>
            <person name="Cabau C."/>
            <person name="Klopp C."/>
            <person name="Donnadieu C."/>
            <person name="Jouanno E."/>
            <person name="Lampietro C."/>
            <person name="Louis A."/>
            <person name="Herpin A."/>
            <person name="Echchiki A."/>
            <person name="Berthelot C."/>
            <person name="Parey E."/>
            <person name="Roest-Crollius H."/>
            <person name="Braasch I."/>
            <person name="Postlethwait J."/>
            <person name="Bobe J."/>
            <person name="Montfort J."/>
            <person name="Bouchez O."/>
            <person name="Begum T."/>
            <person name="Mejri S."/>
            <person name="Adams A."/>
            <person name="Chen W.-J."/>
            <person name="Guiguen Y."/>
        </authorList>
    </citation>
    <scope>NUCLEOTIDE SEQUENCE</scope>
    <source>
        <strain evidence="24">YG-15Mar2019-1</strain>
        <tissue evidence="24">Brain</tissue>
    </source>
</reference>
<dbReference type="PROSITE" id="PS51194">
    <property type="entry name" value="HELICASE_CTER"/>
    <property type="match status" value="1"/>
</dbReference>
<comment type="subcellular location">
    <subcellularLocation>
        <location evidence="1">Cytoplasm</location>
    </subcellularLocation>
</comment>
<dbReference type="OrthoDB" id="416741at2759"/>
<dbReference type="InterPro" id="IPR038557">
    <property type="entry name" value="RLR_C_sf"/>
</dbReference>
<dbReference type="PROSITE" id="PS51789">
    <property type="entry name" value="RLR_CTR"/>
    <property type="match status" value="1"/>
</dbReference>
<dbReference type="GO" id="GO:0002753">
    <property type="term" value="P:cytoplasmic pattern recognition receptor signaling pathway"/>
    <property type="evidence" value="ECO:0007669"/>
    <property type="project" value="TreeGrafter"/>
</dbReference>
<accession>A0A9D3Q7Z1</accession>
<keyword evidence="15" id="KW-0832">Ubl conjugation</keyword>
<keyword evidence="11" id="KW-0378">Hydrolase</keyword>
<dbReference type="InterPro" id="IPR021673">
    <property type="entry name" value="RLR_CTR"/>
</dbReference>
<keyword evidence="12" id="KW-0347">Helicase</keyword>
<evidence type="ECO:0000313" key="25">
    <source>
        <dbReference type="Proteomes" id="UP001046870"/>
    </source>
</evidence>
<dbReference type="InterPro" id="IPR031964">
    <property type="entry name" value="CARD_dom"/>
</dbReference>
<keyword evidence="8" id="KW-0479">Metal-binding</keyword>
<feature type="region of interest" description="Disordered" evidence="20">
    <location>
        <begin position="223"/>
        <end position="242"/>
    </location>
</feature>
<dbReference type="Gene3D" id="3.40.50.300">
    <property type="entry name" value="P-loop containing nucleotide triphosphate hydrolases"/>
    <property type="match status" value="2"/>
</dbReference>